<keyword evidence="3" id="KW-1185">Reference proteome</keyword>
<feature type="region of interest" description="Disordered" evidence="1">
    <location>
        <begin position="242"/>
        <end position="262"/>
    </location>
</feature>
<protein>
    <recommendedName>
        <fullName evidence="4">Lipoprotein</fullName>
    </recommendedName>
</protein>
<dbReference type="PATRIC" id="fig|1227499.3.peg.2719"/>
<dbReference type="STRING" id="1227499.C493_13263"/>
<dbReference type="Proteomes" id="UP000011602">
    <property type="component" value="Unassembled WGS sequence"/>
</dbReference>
<evidence type="ECO:0000256" key="1">
    <source>
        <dbReference type="SAM" id="MobiDB-lite"/>
    </source>
</evidence>
<evidence type="ECO:0008006" key="4">
    <source>
        <dbReference type="Google" id="ProtNLM"/>
    </source>
</evidence>
<dbReference type="EMBL" id="AOHZ01000061">
    <property type="protein sequence ID" value="ELY54021.1"/>
    <property type="molecule type" value="Genomic_DNA"/>
</dbReference>
<feature type="region of interest" description="Disordered" evidence="1">
    <location>
        <begin position="24"/>
        <end position="59"/>
    </location>
</feature>
<organism evidence="2 3">
    <name type="scientific">Natronolimnohabitans innermongolicus JCM 12255</name>
    <dbReference type="NCBI Taxonomy" id="1227499"/>
    <lineage>
        <taxon>Archaea</taxon>
        <taxon>Methanobacteriati</taxon>
        <taxon>Methanobacteriota</taxon>
        <taxon>Stenosarchaea group</taxon>
        <taxon>Halobacteria</taxon>
        <taxon>Halobacteriales</taxon>
        <taxon>Natrialbaceae</taxon>
        <taxon>Natronolimnohabitans</taxon>
    </lineage>
</organism>
<gene>
    <name evidence="2" type="ORF">C493_13263</name>
</gene>
<dbReference type="PROSITE" id="PS51257">
    <property type="entry name" value="PROKAR_LIPOPROTEIN"/>
    <property type="match status" value="1"/>
</dbReference>
<sequence>MNRRRYIAVGGTVVATALAGCVSELGTGDDDENGDDGNGDDDNGDENGTDDEGTGDEKHDAVRAFESYMDAAQDEDLETVSELTHTANPFDPLEMAEAAEEDEDTTFTFEGDQIVDYEVKLADEAYEPEDVHDHPYAEFWFEDVDLDEHLEGEEAALVAVETEIAEDGEQLFEEDTQIMLTEDGEWRHFFEYTEPPEIPDDEPVDDRDPIEGLEFDVDEERVTIDIDQSTDADEVIAYSSSLETESSVYRPDEDDGDGRFPADWFTSGFDPEGDEIVVTILVDGEELVVHREAYEP</sequence>
<dbReference type="eggNOG" id="arCOG01023">
    <property type="taxonomic scope" value="Archaea"/>
</dbReference>
<accession>L9WXY7</accession>
<dbReference type="RefSeq" id="WP_007259926.1">
    <property type="nucleotide sequence ID" value="NZ_AOHZ01000061.1"/>
</dbReference>
<feature type="compositionally biased region" description="Acidic residues" evidence="1">
    <location>
        <begin position="27"/>
        <end position="54"/>
    </location>
</feature>
<comment type="caution">
    <text evidence="2">The sequence shown here is derived from an EMBL/GenBank/DDBJ whole genome shotgun (WGS) entry which is preliminary data.</text>
</comment>
<proteinExistence type="predicted"/>
<dbReference type="OrthoDB" id="327300at2157"/>
<evidence type="ECO:0000313" key="2">
    <source>
        <dbReference type="EMBL" id="ELY54021.1"/>
    </source>
</evidence>
<dbReference type="AlphaFoldDB" id="L9WXY7"/>
<reference evidence="2 3" key="1">
    <citation type="journal article" date="2014" name="PLoS Genet.">
        <title>Phylogenetically driven sequencing of extremely halophilic archaea reveals strategies for static and dynamic osmo-response.</title>
        <authorList>
            <person name="Becker E.A."/>
            <person name="Seitzer P.M."/>
            <person name="Tritt A."/>
            <person name="Larsen D."/>
            <person name="Krusor M."/>
            <person name="Yao A.I."/>
            <person name="Wu D."/>
            <person name="Madern D."/>
            <person name="Eisen J.A."/>
            <person name="Darling A.E."/>
            <person name="Facciotti M.T."/>
        </authorList>
    </citation>
    <scope>NUCLEOTIDE SEQUENCE [LARGE SCALE GENOMIC DNA]</scope>
    <source>
        <strain evidence="2 3">JCM 12255</strain>
    </source>
</reference>
<evidence type="ECO:0000313" key="3">
    <source>
        <dbReference type="Proteomes" id="UP000011602"/>
    </source>
</evidence>
<name>L9WXY7_9EURY</name>